<dbReference type="Gene3D" id="3.40.50.150">
    <property type="entry name" value="Vaccinia Virus protein VP39"/>
    <property type="match status" value="1"/>
</dbReference>
<feature type="binding site" evidence="1">
    <location>
        <position position="43"/>
    </location>
    <ligand>
        <name>Zn(2+)</name>
        <dbReference type="ChEBI" id="CHEBI:29105"/>
    </ligand>
</feature>
<comment type="caution">
    <text evidence="4">The sequence shown here is derived from an EMBL/GenBank/DDBJ whole genome shotgun (WGS) entry which is preliminary data.</text>
</comment>
<proteinExistence type="predicted"/>
<feature type="binding site" evidence="2">
    <location>
        <position position="199"/>
    </location>
    <ligand>
        <name>S-adenosyl-L-methionine</name>
        <dbReference type="ChEBI" id="CHEBI:59789"/>
    </ligand>
</feature>
<dbReference type="PIRSF" id="PIRSF018249">
    <property type="entry name" value="MyrA_prd"/>
    <property type="match status" value="1"/>
</dbReference>
<gene>
    <name evidence="4" type="ORF">HP552_20445</name>
</gene>
<reference evidence="4 5" key="1">
    <citation type="submission" date="2020-05" db="EMBL/GenBank/DDBJ databases">
        <title>Genome Sequencing of Type Strains.</title>
        <authorList>
            <person name="Lemaire J.F."/>
            <person name="Inderbitzin P."/>
            <person name="Gregorio O.A."/>
            <person name="Collins S.B."/>
            <person name="Wespe N."/>
            <person name="Knight-Connoni V."/>
        </authorList>
    </citation>
    <scope>NUCLEOTIDE SEQUENCE [LARGE SCALE GENOMIC DNA]</scope>
    <source>
        <strain evidence="4 5">LMG 21957</strain>
    </source>
</reference>
<accession>A0A7Y6BZB5</accession>
<keyword evidence="4" id="KW-0808">Transferase</keyword>
<dbReference type="EMBL" id="JABMCB010000192">
    <property type="protein sequence ID" value="NUU77586.1"/>
    <property type="molecule type" value="Genomic_DNA"/>
</dbReference>
<keyword evidence="5" id="KW-1185">Reference proteome</keyword>
<evidence type="ECO:0000256" key="2">
    <source>
        <dbReference type="PIRSR" id="PIRSR018249-2"/>
    </source>
</evidence>
<dbReference type="GO" id="GO:0008168">
    <property type="term" value="F:methyltransferase activity"/>
    <property type="evidence" value="ECO:0007669"/>
    <property type="project" value="UniProtKB-KW"/>
</dbReference>
<dbReference type="Proteomes" id="UP000526125">
    <property type="component" value="Unassembled WGS sequence"/>
</dbReference>
<dbReference type="GO" id="GO:0046872">
    <property type="term" value="F:metal ion binding"/>
    <property type="evidence" value="ECO:0007669"/>
    <property type="project" value="UniProtKB-KW"/>
</dbReference>
<evidence type="ECO:0000313" key="5">
    <source>
        <dbReference type="Proteomes" id="UP000526125"/>
    </source>
</evidence>
<feature type="binding site" evidence="2">
    <location>
        <position position="82"/>
    </location>
    <ligand>
        <name>S-adenosyl-L-methionine</name>
        <dbReference type="ChEBI" id="CHEBI:59789"/>
    </ligand>
</feature>
<keyword evidence="4" id="KW-0489">Methyltransferase</keyword>
<name>A0A7Y6BZB5_9BACL</name>
<feature type="domain" description="23S rRNA (guanine(745)-N(1))-methyltransferase N-terminal" evidence="3">
    <location>
        <begin position="21"/>
        <end position="60"/>
    </location>
</feature>
<evidence type="ECO:0000259" key="3">
    <source>
        <dbReference type="Pfam" id="PF21302"/>
    </source>
</evidence>
<sequence>MSIHRRENSAALMNSYIHMLSCPICHGSIAKVDRNHIQCASRHAFDFAKQGYINVMTRNFKGNYGKQLFTAKRRILSETDVYAPLGEKLRAWVDDYSTEASHPVHILDAGAGEGTFLNQITKDTSVVGWGLDIAKEGIALAASAYPQQIWFVGDLACNPFVAGQMDLILNILSPSNYEEFRRIRKAGGWTIKVIPREQYLIELRELLFPDRFEHKNSYDHTFNRFAKYNHVLATIPLTYTQPVPEHLLDSLIHMTPLSWHATESDLARMKDSLSEITIDVEILVGTSL</sequence>
<keyword evidence="1" id="KW-0479">Metal-binding</keyword>
<feature type="binding site" evidence="1">
    <location>
        <position position="39"/>
    </location>
    <ligand>
        <name>Zn(2+)</name>
        <dbReference type="ChEBI" id="CHEBI:29105"/>
    </ligand>
</feature>
<feature type="binding site" evidence="2">
    <location>
        <begin position="113"/>
        <end position="114"/>
    </location>
    <ligand>
        <name>S-adenosyl-L-methionine</name>
        <dbReference type="ChEBI" id="CHEBI:59789"/>
    </ligand>
</feature>
<feature type="binding site" evidence="1">
    <location>
        <position position="22"/>
    </location>
    <ligand>
        <name>Zn(2+)</name>
        <dbReference type="ChEBI" id="CHEBI:29105"/>
    </ligand>
</feature>
<keyword evidence="1" id="KW-0862">Zinc</keyword>
<protein>
    <submittedName>
        <fullName evidence="4">SAM-dependent methyltransferase</fullName>
    </submittedName>
</protein>
<keyword evidence="2" id="KW-0949">S-adenosyl-L-methionine</keyword>
<feature type="binding site" evidence="1">
    <location>
        <position position="25"/>
    </location>
    <ligand>
        <name>Zn(2+)</name>
        <dbReference type="ChEBI" id="CHEBI:29105"/>
    </ligand>
</feature>
<dbReference type="SUPFAM" id="SSF53335">
    <property type="entry name" value="S-adenosyl-L-methionine-dependent methyltransferases"/>
    <property type="match status" value="1"/>
</dbReference>
<dbReference type="InterPro" id="IPR029063">
    <property type="entry name" value="SAM-dependent_MTases_sf"/>
</dbReference>
<dbReference type="Pfam" id="PF21302">
    <property type="entry name" value="Zn_ribbon_RlmA"/>
    <property type="match status" value="1"/>
</dbReference>
<evidence type="ECO:0000313" key="4">
    <source>
        <dbReference type="EMBL" id="NUU77586.1"/>
    </source>
</evidence>
<organism evidence="4 5">
    <name type="scientific">Paenibacillus xylanilyticus</name>
    <dbReference type="NCBI Taxonomy" id="248903"/>
    <lineage>
        <taxon>Bacteria</taxon>
        <taxon>Bacillati</taxon>
        <taxon>Bacillota</taxon>
        <taxon>Bacilli</taxon>
        <taxon>Bacillales</taxon>
        <taxon>Paenibacillaceae</taxon>
        <taxon>Paenibacillus</taxon>
    </lineage>
</organism>
<dbReference type="InterPro" id="IPR016718">
    <property type="entry name" value="rRNA_m1G-MeTrfase_A_prd"/>
</dbReference>
<evidence type="ECO:0000256" key="1">
    <source>
        <dbReference type="PIRSR" id="PIRSR018249-1"/>
    </source>
</evidence>
<dbReference type="RefSeq" id="WP_175397238.1">
    <property type="nucleotide sequence ID" value="NZ_JABMCB010000192.1"/>
</dbReference>
<dbReference type="GO" id="GO:0032259">
    <property type="term" value="P:methylation"/>
    <property type="evidence" value="ECO:0007669"/>
    <property type="project" value="UniProtKB-KW"/>
</dbReference>
<dbReference type="AlphaFoldDB" id="A0A7Y6BZB5"/>
<dbReference type="InterPro" id="IPR048647">
    <property type="entry name" value="RlmA_N"/>
</dbReference>